<evidence type="ECO:0000313" key="3">
    <source>
        <dbReference type="EMBL" id="NNV55297.1"/>
    </source>
</evidence>
<evidence type="ECO:0000313" key="4">
    <source>
        <dbReference type="Proteomes" id="UP000598971"/>
    </source>
</evidence>
<proteinExistence type="predicted"/>
<organism evidence="3 4">
    <name type="scientific">Limnovirga soli</name>
    <dbReference type="NCBI Taxonomy" id="2656915"/>
    <lineage>
        <taxon>Bacteria</taxon>
        <taxon>Pseudomonadati</taxon>
        <taxon>Bacteroidota</taxon>
        <taxon>Chitinophagia</taxon>
        <taxon>Chitinophagales</taxon>
        <taxon>Chitinophagaceae</taxon>
        <taxon>Limnovirga</taxon>
    </lineage>
</organism>
<evidence type="ECO:0000259" key="2">
    <source>
        <dbReference type="Pfam" id="PF02517"/>
    </source>
</evidence>
<dbReference type="InterPro" id="IPR003675">
    <property type="entry name" value="Rce1/LyrA-like_dom"/>
</dbReference>
<keyword evidence="3" id="KW-0482">Metalloprotease</keyword>
<protein>
    <submittedName>
        <fullName evidence="3">CPBP family intramembrane metalloprotease</fullName>
    </submittedName>
</protein>
<accession>A0A8J8FEU1</accession>
<sequence>MMQEQRFNAVSRFAILLSLCGLGIIISSIATGVIGNTVLHVDIQHLADELMKPANTEISRILQILTSFFIMAMPALAMGKIAGFEPMTQMGFRTKGNIVQLGMVTIIVAASLLLGGALAELNSMIPIPVNAETYFKGLEDAYNKQVMSMANMHNAADYFYSLIVLVLVPSIFEEMLFRGTLQPIMIDMVKKPFWGIFLTGVLFSLMHVSYYGFLFRLCLGMTLGYLYYYSKNMWMPIAAHFLNNAYTLTVIYALSSSGKLTPEAISDTYPLYYGIIGAVIMYALFKLYKKECDRVLVTTITENNINTSI</sequence>
<comment type="caution">
    <text evidence="3">The sequence shown here is derived from an EMBL/GenBank/DDBJ whole genome shotgun (WGS) entry which is preliminary data.</text>
</comment>
<dbReference type="PANTHER" id="PTHR43592:SF15">
    <property type="entry name" value="CAAX AMINO TERMINAL PROTEASE FAMILY PROTEIN"/>
    <property type="match status" value="1"/>
</dbReference>
<dbReference type="Pfam" id="PF02517">
    <property type="entry name" value="Rce1-like"/>
    <property type="match status" value="1"/>
</dbReference>
<feature type="domain" description="CAAX prenyl protease 2/Lysostaphin resistance protein A-like" evidence="2">
    <location>
        <begin position="159"/>
        <end position="245"/>
    </location>
</feature>
<reference evidence="3" key="1">
    <citation type="submission" date="2019-10" db="EMBL/GenBank/DDBJ databases">
        <title>Draft genome sequence of Panacibacter sp. KCS-6.</title>
        <authorList>
            <person name="Yim K.J."/>
        </authorList>
    </citation>
    <scope>NUCLEOTIDE SEQUENCE</scope>
    <source>
        <strain evidence="3">KCS-6</strain>
    </source>
</reference>
<feature type="transmembrane region" description="Helical" evidence="1">
    <location>
        <begin position="12"/>
        <end position="38"/>
    </location>
</feature>
<keyword evidence="1" id="KW-0472">Membrane</keyword>
<feature type="transmembrane region" description="Helical" evidence="1">
    <location>
        <begin position="98"/>
        <end position="119"/>
    </location>
</feature>
<keyword evidence="1" id="KW-1133">Transmembrane helix</keyword>
<feature type="transmembrane region" description="Helical" evidence="1">
    <location>
        <begin position="241"/>
        <end position="258"/>
    </location>
</feature>
<dbReference type="AlphaFoldDB" id="A0A8J8FEU1"/>
<gene>
    <name evidence="3" type="ORF">GD597_07495</name>
</gene>
<feature type="transmembrane region" description="Helical" evidence="1">
    <location>
        <begin position="158"/>
        <end position="177"/>
    </location>
</feature>
<feature type="transmembrane region" description="Helical" evidence="1">
    <location>
        <begin position="58"/>
        <end position="77"/>
    </location>
</feature>
<feature type="transmembrane region" description="Helical" evidence="1">
    <location>
        <begin position="270"/>
        <end position="288"/>
    </location>
</feature>
<dbReference type="GO" id="GO:0004175">
    <property type="term" value="F:endopeptidase activity"/>
    <property type="evidence" value="ECO:0007669"/>
    <property type="project" value="UniProtKB-ARBA"/>
</dbReference>
<evidence type="ECO:0000256" key="1">
    <source>
        <dbReference type="SAM" id="Phobius"/>
    </source>
</evidence>
<name>A0A8J8FEU1_9BACT</name>
<dbReference type="Proteomes" id="UP000598971">
    <property type="component" value="Unassembled WGS sequence"/>
</dbReference>
<keyword evidence="3" id="KW-0645">Protease</keyword>
<keyword evidence="4" id="KW-1185">Reference proteome</keyword>
<dbReference type="GO" id="GO:0008237">
    <property type="term" value="F:metallopeptidase activity"/>
    <property type="evidence" value="ECO:0007669"/>
    <property type="project" value="UniProtKB-KW"/>
</dbReference>
<keyword evidence="3" id="KW-0378">Hydrolase</keyword>
<dbReference type="RefSeq" id="WP_171607231.1">
    <property type="nucleotide sequence ID" value="NZ_WHPF01000005.1"/>
</dbReference>
<keyword evidence="1" id="KW-0812">Transmembrane</keyword>
<feature type="transmembrane region" description="Helical" evidence="1">
    <location>
        <begin position="189"/>
        <end position="207"/>
    </location>
</feature>
<dbReference type="PANTHER" id="PTHR43592">
    <property type="entry name" value="CAAX AMINO TERMINAL PROTEASE"/>
    <property type="match status" value="1"/>
</dbReference>
<dbReference type="GO" id="GO:0080120">
    <property type="term" value="P:CAAX-box protein maturation"/>
    <property type="evidence" value="ECO:0007669"/>
    <property type="project" value="UniProtKB-ARBA"/>
</dbReference>
<dbReference type="EMBL" id="WHPF01000005">
    <property type="protein sequence ID" value="NNV55297.1"/>
    <property type="molecule type" value="Genomic_DNA"/>
</dbReference>